<dbReference type="InterPro" id="IPR051010">
    <property type="entry name" value="BCAA_transport"/>
</dbReference>
<evidence type="ECO:0000256" key="1">
    <source>
        <dbReference type="ARBA" id="ARBA00010062"/>
    </source>
</evidence>
<dbReference type="PROSITE" id="PS51257">
    <property type="entry name" value="PROKAR_LIPOPROTEIN"/>
    <property type="match status" value="1"/>
</dbReference>
<evidence type="ECO:0000256" key="4">
    <source>
        <dbReference type="ARBA" id="ARBA00022970"/>
    </source>
</evidence>
<evidence type="ECO:0000259" key="5">
    <source>
        <dbReference type="Pfam" id="PF13458"/>
    </source>
</evidence>
<evidence type="ECO:0000256" key="3">
    <source>
        <dbReference type="ARBA" id="ARBA00022729"/>
    </source>
</evidence>
<dbReference type="Proteomes" id="UP000830116">
    <property type="component" value="Chromosome"/>
</dbReference>
<sequence length="373" mass="40096">MKRLLLALVLVLPLVSGCTKKQNEIVIGEYDSLTGSDATFGLSSNKGVRLALDEINAAGGVKGKKISLVTLDDQGKNEEAAAATTRLITQNKVVAIIGGVASGRSKAAAPIAQTHKVPFVSPASTNPDVTKAGDYVFRICFIDPFQGFVMAKFANETLKLKKVAILRDVKNDYSVGLADVFRDEFKKRGGEIVTDISYQAGDIDFKAQLTEIRSKNPDGIYIPGYYTEVGLIAQQARQLGIKAPLMGGDGWDSDKLSEIGKDAINGNYYSNHYTTESSDPSVTEFIKKFKAKYNETPDALAALGYDAAKILVAAMERAADLSGPAIRDELAKTKDFVGVTGKVSLNENRDAVKSAVVIQVEGKNRKYVSTVTP</sequence>
<dbReference type="PANTHER" id="PTHR30483:SF6">
    <property type="entry name" value="PERIPLASMIC BINDING PROTEIN OF ABC TRANSPORTER FOR NATURAL AMINO ACIDS"/>
    <property type="match status" value="1"/>
</dbReference>
<name>A0ABY4C7G8_9BACT</name>
<gene>
    <name evidence="6" type="ORF">MNR06_14365</name>
</gene>
<dbReference type="PANTHER" id="PTHR30483">
    <property type="entry name" value="LEUCINE-SPECIFIC-BINDING PROTEIN"/>
    <property type="match status" value="1"/>
</dbReference>
<protein>
    <submittedName>
        <fullName evidence="6">ABC transporter substrate-binding protein</fullName>
    </submittedName>
</protein>
<evidence type="ECO:0000256" key="2">
    <source>
        <dbReference type="ARBA" id="ARBA00022448"/>
    </source>
</evidence>
<feature type="domain" description="Leucine-binding protein" evidence="5">
    <location>
        <begin position="25"/>
        <end position="361"/>
    </location>
</feature>
<dbReference type="EMBL" id="CP093442">
    <property type="protein sequence ID" value="UOF00882.1"/>
    <property type="molecule type" value="Genomic_DNA"/>
</dbReference>
<dbReference type="InterPro" id="IPR000709">
    <property type="entry name" value="Leu_Ile_Val-bd"/>
</dbReference>
<proteinExistence type="inferred from homology"/>
<dbReference type="Pfam" id="PF13458">
    <property type="entry name" value="Peripla_BP_6"/>
    <property type="match status" value="1"/>
</dbReference>
<dbReference type="SUPFAM" id="SSF53822">
    <property type="entry name" value="Periplasmic binding protein-like I"/>
    <property type="match status" value="1"/>
</dbReference>
<keyword evidence="3" id="KW-0732">Signal</keyword>
<dbReference type="RefSeq" id="WP_243537056.1">
    <property type="nucleotide sequence ID" value="NZ_CP093442.1"/>
</dbReference>
<keyword evidence="2" id="KW-0813">Transport</keyword>
<organism evidence="6 7">
    <name type="scientific">Bdellovibrio reynosensis</name>
    <dbReference type="NCBI Taxonomy" id="2835041"/>
    <lineage>
        <taxon>Bacteria</taxon>
        <taxon>Pseudomonadati</taxon>
        <taxon>Bdellovibrionota</taxon>
        <taxon>Bdellovibrionia</taxon>
        <taxon>Bdellovibrionales</taxon>
        <taxon>Pseudobdellovibrionaceae</taxon>
        <taxon>Bdellovibrio</taxon>
    </lineage>
</organism>
<dbReference type="CDD" id="cd06347">
    <property type="entry name" value="PBP1_ABC_LivK_ligand_binding-like"/>
    <property type="match status" value="1"/>
</dbReference>
<dbReference type="Gene3D" id="3.40.50.2300">
    <property type="match status" value="2"/>
</dbReference>
<evidence type="ECO:0000313" key="6">
    <source>
        <dbReference type="EMBL" id="UOF00882.1"/>
    </source>
</evidence>
<dbReference type="InterPro" id="IPR028081">
    <property type="entry name" value="Leu-bd"/>
</dbReference>
<comment type="similarity">
    <text evidence="1">Belongs to the leucine-binding protein family.</text>
</comment>
<evidence type="ECO:0000313" key="7">
    <source>
        <dbReference type="Proteomes" id="UP000830116"/>
    </source>
</evidence>
<accession>A0ABY4C7G8</accession>
<dbReference type="PRINTS" id="PR00337">
    <property type="entry name" value="LEUILEVALBP"/>
</dbReference>
<keyword evidence="4" id="KW-0029">Amino-acid transport</keyword>
<keyword evidence="7" id="KW-1185">Reference proteome</keyword>
<reference evidence="6" key="1">
    <citation type="submission" date="2022-03" db="EMBL/GenBank/DDBJ databases">
        <title>Genome Identification and Characterization of new species Bdellovibrio reynosense LBG001 sp. nov. from a Mexico soil sample.</title>
        <authorList>
            <person name="Camilli A."/>
            <person name="Ajao Y."/>
            <person name="Guo X."/>
        </authorList>
    </citation>
    <scope>NUCLEOTIDE SEQUENCE</scope>
    <source>
        <strain evidence="6">LBG001</strain>
    </source>
</reference>
<dbReference type="InterPro" id="IPR028082">
    <property type="entry name" value="Peripla_BP_I"/>
</dbReference>